<proteinExistence type="predicted"/>
<dbReference type="Proteomes" id="UP000045706">
    <property type="component" value="Unassembled WGS sequence"/>
</dbReference>
<feature type="non-terminal residue" evidence="2">
    <location>
        <position position="1"/>
    </location>
</feature>
<name>A0A0G4KGI9_VERLO</name>
<protein>
    <submittedName>
        <fullName evidence="2">Uncharacterized protein</fullName>
    </submittedName>
</protein>
<feature type="compositionally biased region" description="Low complexity" evidence="1">
    <location>
        <begin position="1"/>
        <end position="15"/>
    </location>
</feature>
<feature type="non-terminal residue" evidence="2">
    <location>
        <position position="67"/>
    </location>
</feature>
<dbReference type="AlphaFoldDB" id="A0A0G4KGI9"/>
<evidence type="ECO:0000313" key="2">
    <source>
        <dbReference type="EMBL" id="CRJ93380.1"/>
    </source>
</evidence>
<sequence length="67" mass="7197">PSPSRASSSGSASAARRSRSKPRTSPSPRPSCNRLRGPRVPTLRARRLRSTPRRTVISRTTTPSSAA</sequence>
<organism evidence="2 3">
    <name type="scientific">Verticillium longisporum</name>
    <name type="common">Verticillium dahliae var. longisporum</name>
    <dbReference type="NCBI Taxonomy" id="100787"/>
    <lineage>
        <taxon>Eukaryota</taxon>
        <taxon>Fungi</taxon>
        <taxon>Dikarya</taxon>
        <taxon>Ascomycota</taxon>
        <taxon>Pezizomycotina</taxon>
        <taxon>Sordariomycetes</taxon>
        <taxon>Hypocreomycetidae</taxon>
        <taxon>Glomerellales</taxon>
        <taxon>Plectosphaerellaceae</taxon>
        <taxon>Verticillium</taxon>
    </lineage>
</organism>
<gene>
    <name evidence="2" type="ORF">BN1723_020779</name>
</gene>
<accession>A0A0G4KGI9</accession>
<evidence type="ECO:0000256" key="1">
    <source>
        <dbReference type="SAM" id="MobiDB-lite"/>
    </source>
</evidence>
<feature type="compositionally biased region" description="Polar residues" evidence="1">
    <location>
        <begin position="57"/>
        <end position="67"/>
    </location>
</feature>
<evidence type="ECO:0000313" key="3">
    <source>
        <dbReference type="Proteomes" id="UP000045706"/>
    </source>
</evidence>
<dbReference type="EMBL" id="CVQI01000236">
    <property type="protein sequence ID" value="CRJ93380.1"/>
    <property type="molecule type" value="Genomic_DNA"/>
</dbReference>
<feature type="region of interest" description="Disordered" evidence="1">
    <location>
        <begin position="1"/>
        <end position="67"/>
    </location>
</feature>
<reference evidence="3" key="1">
    <citation type="submission" date="2015-05" db="EMBL/GenBank/DDBJ databases">
        <authorList>
            <person name="Fogelqvist Johan"/>
        </authorList>
    </citation>
    <scope>NUCLEOTIDE SEQUENCE [LARGE SCALE GENOMIC DNA]</scope>
</reference>